<accession>A0AA39PS44</accession>
<feature type="compositionally biased region" description="Basic and acidic residues" evidence="1">
    <location>
        <begin position="107"/>
        <end position="120"/>
    </location>
</feature>
<feature type="region of interest" description="Disordered" evidence="1">
    <location>
        <begin position="82"/>
        <end position="235"/>
    </location>
</feature>
<proteinExistence type="predicted"/>
<protein>
    <submittedName>
        <fullName evidence="2">Uncharacterized protein</fullName>
    </submittedName>
</protein>
<comment type="caution">
    <text evidence="2">The sequence shown here is derived from an EMBL/GenBank/DDBJ whole genome shotgun (WGS) entry which is preliminary data.</text>
</comment>
<organism evidence="2 3">
    <name type="scientific">Armillaria luteobubalina</name>
    <dbReference type="NCBI Taxonomy" id="153913"/>
    <lineage>
        <taxon>Eukaryota</taxon>
        <taxon>Fungi</taxon>
        <taxon>Dikarya</taxon>
        <taxon>Basidiomycota</taxon>
        <taxon>Agaricomycotina</taxon>
        <taxon>Agaricomycetes</taxon>
        <taxon>Agaricomycetidae</taxon>
        <taxon>Agaricales</taxon>
        <taxon>Marasmiineae</taxon>
        <taxon>Physalacriaceae</taxon>
        <taxon>Armillaria</taxon>
    </lineage>
</organism>
<evidence type="ECO:0000313" key="3">
    <source>
        <dbReference type="Proteomes" id="UP001175228"/>
    </source>
</evidence>
<dbReference type="AlphaFoldDB" id="A0AA39PS44"/>
<reference evidence="2" key="1">
    <citation type="submission" date="2023-06" db="EMBL/GenBank/DDBJ databases">
        <authorList>
            <consortium name="Lawrence Berkeley National Laboratory"/>
            <person name="Ahrendt S."/>
            <person name="Sahu N."/>
            <person name="Indic B."/>
            <person name="Wong-Bajracharya J."/>
            <person name="Merenyi Z."/>
            <person name="Ke H.-M."/>
            <person name="Monk M."/>
            <person name="Kocsube S."/>
            <person name="Drula E."/>
            <person name="Lipzen A."/>
            <person name="Balint B."/>
            <person name="Henrissat B."/>
            <person name="Andreopoulos B."/>
            <person name="Martin F.M."/>
            <person name="Harder C.B."/>
            <person name="Rigling D."/>
            <person name="Ford K.L."/>
            <person name="Foster G.D."/>
            <person name="Pangilinan J."/>
            <person name="Papanicolaou A."/>
            <person name="Barry K."/>
            <person name="LaButti K."/>
            <person name="Viragh M."/>
            <person name="Koriabine M."/>
            <person name="Yan M."/>
            <person name="Riley R."/>
            <person name="Champramary S."/>
            <person name="Plett K.L."/>
            <person name="Tsai I.J."/>
            <person name="Slot J."/>
            <person name="Sipos G."/>
            <person name="Plett J."/>
            <person name="Nagy L.G."/>
            <person name="Grigoriev I.V."/>
        </authorList>
    </citation>
    <scope>NUCLEOTIDE SEQUENCE</scope>
    <source>
        <strain evidence="2">HWK02</strain>
    </source>
</reference>
<gene>
    <name evidence="2" type="ORF">EDD18DRAFT_1189720</name>
</gene>
<feature type="compositionally biased region" description="Low complexity" evidence="1">
    <location>
        <begin position="82"/>
        <end position="92"/>
    </location>
</feature>
<name>A0AA39PS44_9AGAR</name>
<dbReference type="Proteomes" id="UP001175228">
    <property type="component" value="Unassembled WGS sequence"/>
</dbReference>
<evidence type="ECO:0000313" key="2">
    <source>
        <dbReference type="EMBL" id="KAK0489528.1"/>
    </source>
</evidence>
<keyword evidence="3" id="KW-1185">Reference proteome</keyword>
<dbReference type="EMBL" id="JAUEPU010000038">
    <property type="protein sequence ID" value="KAK0489528.1"/>
    <property type="molecule type" value="Genomic_DNA"/>
</dbReference>
<feature type="compositionally biased region" description="Polar residues" evidence="1">
    <location>
        <begin position="93"/>
        <end position="105"/>
    </location>
</feature>
<sequence length="262" mass="29236">MKLVDTNNYSLLTVTMRTFSSGTSQPQTPKPLVRVPNKPQFIRHHSTIPFPIPLSQSSPPDRPRRRAFSFFPFLFSTRRKASTSTAASSTAAYPSSQNTSDTQVDSPHVRQLDKATRTLGERIPPGLVVGPPKSSQHCIKPRITLRTRSSSPSLFPPTSRPTPEPRRKRSYLNIARPNPQVPESDAPNMSRPPSRTSTEEETSRYLKTLAKTPPPGTPFVGSAVESDSDSSLGSRKKWQQSWSGEWNIKDMHEVIGKLRDLH</sequence>
<evidence type="ECO:0000256" key="1">
    <source>
        <dbReference type="SAM" id="MobiDB-lite"/>
    </source>
</evidence>